<sequence>MRYICALLLCISSVTLAKQPLFSIKPSVSTTQNNNSGAVTVRLDPFWIDSGKTQLAKSLTIELADQLLQVTRDKYFKNSKGQWIWLGHIATKPHSYVGIVVGESLSATVSFDDKLYQLTQDSNEHYVLSDNSRFTQLDIDSAPQNVAQKAARDTVLSTKVNQLEITPSQVDIGFTDQQIIRLLVYYPSDALIDRPNVTDLIELDVARANQVFENNNLALRLEVTAMLALDIADTDNILSKMQSRTGPFTHMERVREKYQADLVHFYSPDIITIGGSRAYCGYANYAAFPGGSASSQSGVGVTSLQCAGGLTFAHEIGHNLGARHDRFEQNGGDPTYANYGYVNLDAGVRTVMSYNDACSDAGVSCQQIDYFSTPDLQPEGNIIGIAQHTADSADNSSMLALSANTLANFSGPTQPKGFVVSNGLQHSIDIRWDAYPGADAYLLTRLTALRESDGSARCIPGFVSVMQTFEVKGTQYQDTDVTSAQHYCYWLQAKNSKLLQGAQTSPDTFADTGYITDGKGALIGKIADIQLKASEQANIIIPVDANTDIKTLSVAVEQQSFEGSLSTEFTRSGDDIILKINNLQNQSGNARLMVSTGDYSEVFTVSYFTSHQQLPQFEAIQDYSIEQDQPFTLTLSLSYWDSSYLTPLRVYSDNYDIVRPEQMQLTDLGDGQYSLKIERDTIQAGTAKITLVTGNSEQDVSTSFMLTYERERYRAPIVRDMQFTLGDDGKVFRKLPLFDPDNDRLEVVITAQPQHGQLDLLKGADFEYIADRSFETSDSFSFYAVDPFDGNSNEVTVTINADDNTLSKRVAPRQKILASAGNVMLLTHEGNVWSWGKNEVNTAGRGRNSIADWQPVKTELSAIADIGTSEVTYYIKQDGTLWYMGQYHDGSEWHYVDKLLRVGDAHDWQSIECHNNQCWLIRQDGSLWQMDTLVSRDENAAGLQHFFTQANALYGWQQLSLNQNGGLLSNDKNEVWSFALNGAQPPGRERDIAELAKLDVPTLAASVQLTHNGGLVMYHNMTYGWGEGLYYFNGETAQQNLPHLIDTATWQSVSSDISGFAAVIEGSLYSWAYSDMPFNALYAHLARGEAPDLYRDRVGDYNDWLSVFMPTSDIMFALRADGSLWSAGAEFNGFIILEDDRPRSGWQASPLLGLGKIDDIVWNPRQISALSAKELGTDDTDSDGVRDYLDSDDDSDGISDVADAHPYDTDNDGIDNAEDPDDDNDGVTDASDPAPLDATITGRNPVPPPTVSGGGSMDLGIMLALMLLTMTRVARCGKRVSSSHDCY</sequence>
<dbReference type="InterPro" id="IPR013783">
    <property type="entry name" value="Ig-like_fold"/>
</dbReference>
<gene>
    <name evidence="3" type="ORF">H8B19_14895</name>
</gene>
<dbReference type="InterPro" id="IPR024079">
    <property type="entry name" value="MetalloPept_cat_dom_sf"/>
</dbReference>
<feature type="region of interest" description="Disordered" evidence="1">
    <location>
        <begin position="1173"/>
        <end position="1253"/>
    </location>
</feature>
<dbReference type="SUPFAM" id="SSF103647">
    <property type="entry name" value="TSP type-3 repeat"/>
    <property type="match status" value="1"/>
</dbReference>
<dbReference type="Gene3D" id="4.10.1080.10">
    <property type="entry name" value="TSP type-3 repeat"/>
    <property type="match status" value="1"/>
</dbReference>
<keyword evidence="4" id="KW-1185">Reference proteome</keyword>
<dbReference type="EMBL" id="JACNEP010000014">
    <property type="protein sequence ID" value="MBC3767166.1"/>
    <property type="molecule type" value="Genomic_DNA"/>
</dbReference>
<dbReference type="InterPro" id="IPR009091">
    <property type="entry name" value="RCC1/BLIP-II"/>
</dbReference>
<dbReference type="GO" id="GO:0005509">
    <property type="term" value="F:calcium ion binding"/>
    <property type="evidence" value="ECO:0007669"/>
    <property type="project" value="InterPro"/>
</dbReference>
<dbReference type="SUPFAM" id="SSF50985">
    <property type="entry name" value="RCC1/BLIP-II"/>
    <property type="match status" value="2"/>
</dbReference>
<dbReference type="Proteomes" id="UP000601768">
    <property type="component" value="Unassembled WGS sequence"/>
</dbReference>
<organism evidence="3 4">
    <name type="scientific">Neptunicella marina</name>
    <dbReference type="NCBI Taxonomy" id="2125989"/>
    <lineage>
        <taxon>Bacteria</taxon>
        <taxon>Pseudomonadati</taxon>
        <taxon>Pseudomonadota</taxon>
        <taxon>Gammaproteobacteria</taxon>
        <taxon>Alteromonadales</taxon>
        <taxon>Alteromonadaceae</taxon>
        <taxon>Neptunicella</taxon>
    </lineage>
</organism>
<evidence type="ECO:0008006" key="5">
    <source>
        <dbReference type="Google" id="ProtNLM"/>
    </source>
</evidence>
<dbReference type="GO" id="GO:0008237">
    <property type="term" value="F:metallopeptidase activity"/>
    <property type="evidence" value="ECO:0007669"/>
    <property type="project" value="InterPro"/>
</dbReference>
<comment type="caution">
    <text evidence="3">The sequence shown here is derived from an EMBL/GenBank/DDBJ whole genome shotgun (WGS) entry which is preliminary data.</text>
</comment>
<keyword evidence="2" id="KW-0732">Signal</keyword>
<evidence type="ECO:0000256" key="1">
    <source>
        <dbReference type="SAM" id="MobiDB-lite"/>
    </source>
</evidence>
<protein>
    <recommendedName>
        <fullName evidence="5">Metallo-peptidase family M12B Reprolysin-like</fullName>
    </recommendedName>
</protein>
<feature type="compositionally biased region" description="Acidic residues" evidence="1">
    <location>
        <begin position="1209"/>
        <end position="1226"/>
    </location>
</feature>
<dbReference type="Gene3D" id="2.130.10.30">
    <property type="entry name" value="Regulator of chromosome condensation 1/beta-lactamase-inhibitor protein II"/>
    <property type="match status" value="1"/>
</dbReference>
<evidence type="ECO:0000256" key="2">
    <source>
        <dbReference type="SAM" id="SignalP"/>
    </source>
</evidence>
<reference evidence="3" key="1">
    <citation type="journal article" date="2018" name="Int. J. Syst. Evol. Microbiol.">
        <title>Neptunicella marina gen. nov., sp. nov., isolated from surface seawater.</title>
        <authorList>
            <person name="Liu X."/>
            <person name="Lai Q."/>
            <person name="Du Y."/>
            <person name="Zhang X."/>
            <person name="Liu Z."/>
            <person name="Sun F."/>
            <person name="Shao Z."/>
        </authorList>
    </citation>
    <scope>NUCLEOTIDE SEQUENCE</scope>
    <source>
        <strain evidence="3">S27-2</strain>
    </source>
</reference>
<feature type="signal peptide" evidence="2">
    <location>
        <begin position="1"/>
        <end position="17"/>
    </location>
</feature>
<dbReference type="Pfam" id="PF17963">
    <property type="entry name" value="Big_9"/>
    <property type="match status" value="1"/>
</dbReference>
<evidence type="ECO:0000313" key="4">
    <source>
        <dbReference type="Proteomes" id="UP000601768"/>
    </source>
</evidence>
<dbReference type="InterPro" id="IPR028974">
    <property type="entry name" value="TSP_type-3_rpt"/>
</dbReference>
<proteinExistence type="predicted"/>
<feature type="chain" id="PRO_5035299415" description="Metallo-peptidase family M12B Reprolysin-like" evidence="2">
    <location>
        <begin position="18"/>
        <end position="1287"/>
    </location>
</feature>
<dbReference type="RefSeq" id="WP_186507683.1">
    <property type="nucleotide sequence ID" value="NZ_JACNEP010000014.1"/>
</dbReference>
<reference evidence="3" key="2">
    <citation type="submission" date="2020-08" db="EMBL/GenBank/DDBJ databases">
        <authorList>
            <person name="Lai Q."/>
        </authorList>
    </citation>
    <scope>NUCLEOTIDE SEQUENCE</scope>
    <source>
        <strain evidence="3">S27-2</strain>
    </source>
</reference>
<evidence type="ECO:0000313" key="3">
    <source>
        <dbReference type="EMBL" id="MBC3767166.1"/>
    </source>
</evidence>
<dbReference type="Gene3D" id="2.60.40.10">
    <property type="entry name" value="Immunoglobulins"/>
    <property type="match status" value="1"/>
</dbReference>
<dbReference type="SUPFAM" id="SSF55486">
    <property type="entry name" value="Metalloproteases ('zincins'), catalytic domain"/>
    <property type="match status" value="1"/>
</dbReference>
<dbReference type="Gene3D" id="3.40.390.10">
    <property type="entry name" value="Collagenase (Catalytic Domain)"/>
    <property type="match status" value="1"/>
</dbReference>
<dbReference type="Pfam" id="PF13582">
    <property type="entry name" value="Reprolysin_3"/>
    <property type="match status" value="1"/>
</dbReference>
<accession>A0A8J6M6J2</accession>
<name>A0A8J6M6J2_9ALTE</name>